<evidence type="ECO:0000313" key="1">
    <source>
        <dbReference type="EMBL" id="MEI2453442.1"/>
    </source>
</evidence>
<dbReference type="RefSeq" id="WP_141233432.1">
    <property type="nucleotide sequence ID" value="NZ_JBANDL010000002.1"/>
</dbReference>
<proteinExistence type="predicted"/>
<reference evidence="1 2" key="1">
    <citation type="submission" date="2024-02" db="EMBL/GenBank/DDBJ databases">
        <title>Lysobacter Genome Sequencing and Mining.</title>
        <authorList>
            <person name="Bierman J."/>
            <person name="Walker M.C."/>
        </authorList>
    </citation>
    <scope>NUCLEOTIDE SEQUENCE [LARGE SCALE GENOMIC DNA]</scope>
    <source>
        <strain evidence="1 2">PB6250</strain>
    </source>
</reference>
<gene>
    <name evidence="1" type="ORF">V2J18_01995</name>
</gene>
<organism evidence="1 2">
    <name type="scientific">Lysobacter firmicutimachus</name>
    <dbReference type="NCBI Taxonomy" id="1792846"/>
    <lineage>
        <taxon>Bacteria</taxon>
        <taxon>Pseudomonadati</taxon>
        <taxon>Pseudomonadota</taxon>
        <taxon>Gammaproteobacteria</taxon>
        <taxon>Lysobacterales</taxon>
        <taxon>Lysobacteraceae</taxon>
        <taxon>Lysobacter</taxon>
    </lineage>
</organism>
<name>A0ABU8CZW6_9GAMM</name>
<dbReference type="EMBL" id="JBANDL010000002">
    <property type="protein sequence ID" value="MEI2453442.1"/>
    <property type="molecule type" value="Genomic_DNA"/>
</dbReference>
<keyword evidence="2" id="KW-1185">Reference proteome</keyword>
<comment type="caution">
    <text evidence="1">The sequence shown here is derived from an EMBL/GenBank/DDBJ whole genome shotgun (WGS) entry which is preliminary data.</text>
</comment>
<evidence type="ECO:0000313" key="2">
    <source>
        <dbReference type="Proteomes" id="UP001387215"/>
    </source>
</evidence>
<accession>A0ABU8CZW6</accession>
<dbReference type="Proteomes" id="UP001387215">
    <property type="component" value="Unassembled WGS sequence"/>
</dbReference>
<sequence>MDRITEETVSSLQAQIAVQHLVLLSLVKTHPYPNQLLEKWRAVLADSTECKSALPSTSRESDLVRERCDRFAEEWTVQLVDVAVDHLSQKPT</sequence>
<protein>
    <submittedName>
        <fullName evidence="1">Uncharacterized protein</fullName>
    </submittedName>
</protein>